<feature type="region of interest" description="Disordered" evidence="1">
    <location>
        <begin position="274"/>
        <end position="293"/>
    </location>
</feature>
<dbReference type="Proteomes" id="UP000728032">
    <property type="component" value="Unassembled WGS sequence"/>
</dbReference>
<reference evidence="3" key="1">
    <citation type="submission" date="2020-11" db="EMBL/GenBank/DDBJ databases">
        <authorList>
            <person name="Tran Van P."/>
        </authorList>
    </citation>
    <scope>NUCLEOTIDE SEQUENCE</scope>
</reference>
<evidence type="ECO:0000313" key="3">
    <source>
        <dbReference type="EMBL" id="CAD7636646.1"/>
    </source>
</evidence>
<feature type="compositionally biased region" description="Polar residues" evidence="1">
    <location>
        <begin position="227"/>
        <end position="238"/>
    </location>
</feature>
<dbReference type="InterPro" id="IPR002404">
    <property type="entry name" value="IRS_PTB"/>
</dbReference>
<protein>
    <recommendedName>
        <fullName evidence="2">IRS-type PTB domain-containing protein</fullName>
    </recommendedName>
</protein>
<feature type="compositionally biased region" description="Low complexity" evidence="1">
    <location>
        <begin position="434"/>
        <end position="452"/>
    </location>
</feature>
<proteinExistence type="predicted"/>
<feature type="region of interest" description="Disordered" evidence="1">
    <location>
        <begin position="298"/>
        <end position="358"/>
    </location>
</feature>
<evidence type="ECO:0000256" key="1">
    <source>
        <dbReference type="SAM" id="MobiDB-lite"/>
    </source>
</evidence>
<organism evidence="3">
    <name type="scientific">Oppiella nova</name>
    <dbReference type="NCBI Taxonomy" id="334625"/>
    <lineage>
        <taxon>Eukaryota</taxon>
        <taxon>Metazoa</taxon>
        <taxon>Ecdysozoa</taxon>
        <taxon>Arthropoda</taxon>
        <taxon>Chelicerata</taxon>
        <taxon>Arachnida</taxon>
        <taxon>Acari</taxon>
        <taxon>Acariformes</taxon>
        <taxon>Sarcoptiformes</taxon>
        <taxon>Oribatida</taxon>
        <taxon>Brachypylina</taxon>
        <taxon>Oppioidea</taxon>
        <taxon>Oppiidae</taxon>
        <taxon>Oppiella</taxon>
    </lineage>
</organism>
<name>A0A7R9L7R6_9ACAR</name>
<dbReference type="GO" id="GO:0007169">
    <property type="term" value="P:cell surface receptor protein tyrosine kinase signaling pathway"/>
    <property type="evidence" value="ECO:0007669"/>
    <property type="project" value="TreeGrafter"/>
</dbReference>
<dbReference type="InterPro" id="IPR011993">
    <property type="entry name" value="PH-like_dom_sf"/>
</dbReference>
<dbReference type="EMBL" id="CAJPVJ010000014">
    <property type="protein sequence ID" value="CAG2158046.1"/>
    <property type="molecule type" value="Genomic_DNA"/>
</dbReference>
<dbReference type="GO" id="GO:0005737">
    <property type="term" value="C:cytoplasm"/>
    <property type="evidence" value="ECO:0007669"/>
    <property type="project" value="TreeGrafter"/>
</dbReference>
<feature type="compositionally biased region" description="Low complexity" evidence="1">
    <location>
        <begin position="239"/>
        <end position="249"/>
    </location>
</feature>
<dbReference type="SMART" id="SM01244">
    <property type="entry name" value="IRS"/>
    <property type="match status" value="1"/>
</dbReference>
<feature type="region of interest" description="Disordered" evidence="1">
    <location>
        <begin position="421"/>
        <end position="470"/>
    </location>
</feature>
<dbReference type="AlphaFoldDB" id="A0A7R9L7R6"/>
<keyword evidence="4" id="KW-1185">Reference proteome</keyword>
<sequence>MEVEEVVRSGSLMVPPQGFLKQKKSWQKKYYVLYKSSRQGIQRLEVFDSEDQYVKQHHCQRIIPLSDCVKVAPLPQKQQPNVFESEENLLYSSVDGPDVYRVKLIDSETSIRCGLRSSFESNLTLIVTSVNISLAEEGKVLFSWPYRHIRRYGCTKDGFSLEAGRKCASGEGLFSFITKDGNSIFQAVATHVNSLKASRHINDDQIPGINTLGAINISPKLHPKESSFPSSHFYTNTESKPALPSTSPPLSMSYSSKLNYFATNSSLLPSTKIPESAKRHSIQPPKSPQIIEKHTVTRVTSVSSANSLPGANDHKPKASPPVPKPPRKSKETKSDSEEPVFASREEVMNSGPNHTFTETYRPLKDEILYDEPAVDLTLNTSVNKEEQHMKSPFCPSPPPVNQTVSKLTSVLKMMFSGNTQNQIQTKYKDNRANTPTRDSTSSSTNTSGIPSPVRKTAPQPIDSQEEVTYSEVSDIDIIQSNKNNTMNTNESNHYSKILNDSAEHEYANVIHQDLNDLNKTCNNSNESIPQTQHYIQNEVEYARVCKVKTLNNTAV</sequence>
<feature type="compositionally biased region" description="Polar residues" evidence="1">
    <location>
        <begin position="298"/>
        <end position="309"/>
    </location>
</feature>
<dbReference type="SMART" id="SM00310">
    <property type="entry name" value="PTBI"/>
    <property type="match status" value="1"/>
</dbReference>
<dbReference type="EMBL" id="OC914839">
    <property type="protein sequence ID" value="CAD7636646.1"/>
    <property type="molecule type" value="Genomic_DNA"/>
</dbReference>
<gene>
    <name evidence="3" type="ORF">ONB1V03_LOCUS328</name>
</gene>
<accession>A0A7R9L7R6</accession>
<dbReference type="Pfam" id="PF02174">
    <property type="entry name" value="IRS"/>
    <property type="match status" value="1"/>
</dbReference>
<evidence type="ECO:0000313" key="4">
    <source>
        <dbReference type="Proteomes" id="UP000728032"/>
    </source>
</evidence>
<dbReference type="PANTHER" id="PTHR21258:SF62">
    <property type="entry name" value="INSULIN RECEPTOR SUBSTRATE 1"/>
    <property type="match status" value="1"/>
</dbReference>
<dbReference type="OrthoDB" id="6243387at2759"/>
<dbReference type="PROSITE" id="PS51064">
    <property type="entry name" value="IRS_PTB"/>
    <property type="match status" value="1"/>
</dbReference>
<dbReference type="GO" id="GO:0043410">
    <property type="term" value="P:positive regulation of MAPK cascade"/>
    <property type="evidence" value="ECO:0007669"/>
    <property type="project" value="TreeGrafter"/>
</dbReference>
<feature type="region of interest" description="Disordered" evidence="1">
    <location>
        <begin position="226"/>
        <end position="249"/>
    </location>
</feature>
<dbReference type="Gene3D" id="2.30.29.30">
    <property type="entry name" value="Pleckstrin-homology domain (PH domain)/Phosphotyrosine-binding domain (PTB)"/>
    <property type="match status" value="2"/>
</dbReference>
<dbReference type="PANTHER" id="PTHR21258">
    <property type="entry name" value="DOCKING PROTEIN RELATED"/>
    <property type="match status" value="1"/>
</dbReference>
<dbReference type="GO" id="GO:0007265">
    <property type="term" value="P:Ras protein signal transduction"/>
    <property type="evidence" value="ECO:0007669"/>
    <property type="project" value="TreeGrafter"/>
</dbReference>
<feature type="domain" description="IRS-type PTB" evidence="2">
    <location>
        <begin position="96"/>
        <end position="202"/>
    </location>
</feature>
<dbReference type="SUPFAM" id="SSF50729">
    <property type="entry name" value="PH domain-like"/>
    <property type="match status" value="2"/>
</dbReference>
<dbReference type="InterPro" id="IPR050996">
    <property type="entry name" value="Docking_Protein_DOK"/>
</dbReference>
<evidence type="ECO:0000259" key="2">
    <source>
        <dbReference type="PROSITE" id="PS51064"/>
    </source>
</evidence>